<evidence type="ECO:0008006" key="4">
    <source>
        <dbReference type="Google" id="ProtNLM"/>
    </source>
</evidence>
<feature type="transmembrane region" description="Helical" evidence="1">
    <location>
        <begin position="52"/>
        <end position="72"/>
    </location>
</feature>
<dbReference type="AlphaFoldDB" id="A0AAV1JNC1"/>
<protein>
    <recommendedName>
        <fullName evidence="4">Transmembrane protein 18</fullName>
    </recommendedName>
</protein>
<keyword evidence="1" id="KW-0472">Membrane</keyword>
<dbReference type="EMBL" id="CAVLEF010000040">
    <property type="protein sequence ID" value="CAK1549696.1"/>
    <property type="molecule type" value="Genomic_DNA"/>
</dbReference>
<proteinExistence type="predicted"/>
<keyword evidence="1" id="KW-1133">Transmembrane helix</keyword>
<evidence type="ECO:0000256" key="1">
    <source>
        <dbReference type="SAM" id="Phobius"/>
    </source>
</evidence>
<dbReference type="Pfam" id="PF14770">
    <property type="entry name" value="TMEM18"/>
    <property type="match status" value="1"/>
</dbReference>
<feature type="transmembrane region" description="Helical" evidence="1">
    <location>
        <begin position="26"/>
        <end position="45"/>
    </location>
</feature>
<keyword evidence="1" id="KW-0812">Transmembrane</keyword>
<comment type="caution">
    <text evidence="2">The sequence shown here is derived from an EMBL/GenBank/DDBJ whole genome shotgun (WGS) entry which is preliminary data.</text>
</comment>
<dbReference type="Proteomes" id="UP001497472">
    <property type="component" value="Unassembled WGS sequence"/>
</dbReference>
<accession>A0AAV1JNC1</accession>
<organism evidence="2 3">
    <name type="scientific">Leptosia nina</name>
    <dbReference type="NCBI Taxonomy" id="320188"/>
    <lineage>
        <taxon>Eukaryota</taxon>
        <taxon>Metazoa</taxon>
        <taxon>Ecdysozoa</taxon>
        <taxon>Arthropoda</taxon>
        <taxon>Hexapoda</taxon>
        <taxon>Insecta</taxon>
        <taxon>Pterygota</taxon>
        <taxon>Neoptera</taxon>
        <taxon>Endopterygota</taxon>
        <taxon>Lepidoptera</taxon>
        <taxon>Glossata</taxon>
        <taxon>Ditrysia</taxon>
        <taxon>Papilionoidea</taxon>
        <taxon>Pieridae</taxon>
        <taxon>Pierinae</taxon>
        <taxon>Leptosia</taxon>
    </lineage>
</organism>
<dbReference type="InterPro" id="IPR026721">
    <property type="entry name" value="TMEM18"/>
</dbReference>
<sequence>MEGVVEVNEISDFVSYIKSIEWGDPWLIALLSFHVVVTFMCFSTRNYGNFQIILFITLLLLQRTIYICGILYTNIIELYDHGGFMAVPVNADNDEFEEGTTSSEAEGAEHDQGTNATLQIGLGFASQLFSKVLIDLYGIQPLRFYKTISTTSGMT</sequence>
<keyword evidence="3" id="KW-1185">Reference proteome</keyword>
<name>A0AAV1JNC1_9NEOP</name>
<gene>
    <name evidence="2" type="ORF">LNINA_LOCUS8974</name>
</gene>
<evidence type="ECO:0000313" key="2">
    <source>
        <dbReference type="EMBL" id="CAK1549696.1"/>
    </source>
</evidence>
<evidence type="ECO:0000313" key="3">
    <source>
        <dbReference type="Proteomes" id="UP001497472"/>
    </source>
</evidence>
<reference evidence="2 3" key="1">
    <citation type="submission" date="2023-11" db="EMBL/GenBank/DDBJ databases">
        <authorList>
            <person name="Okamura Y."/>
        </authorList>
    </citation>
    <scope>NUCLEOTIDE SEQUENCE [LARGE SCALE GENOMIC DNA]</scope>
</reference>